<protein>
    <recommendedName>
        <fullName evidence="3">Cyclopropane-fatty-acyl-phospholipid synthase</fullName>
    </recommendedName>
</protein>
<organism evidence="1 2">
    <name type="scientific">Tetraparma gracilis</name>
    <dbReference type="NCBI Taxonomy" id="2962635"/>
    <lineage>
        <taxon>Eukaryota</taxon>
        <taxon>Sar</taxon>
        <taxon>Stramenopiles</taxon>
        <taxon>Ochrophyta</taxon>
        <taxon>Bolidophyceae</taxon>
        <taxon>Parmales</taxon>
        <taxon>Triparmaceae</taxon>
        <taxon>Tetraparma</taxon>
    </lineage>
</organism>
<dbReference type="SUPFAM" id="SSF53335">
    <property type="entry name" value="S-adenosyl-L-methionine-dependent methyltransferases"/>
    <property type="match status" value="1"/>
</dbReference>
<sequence length="977" mass="106555">MADLPAAAYLAAPQSSQPRVAVIGAGVTGLGASLSLLRTSTQVHLFEREPSLGGHARTVSCKPSLSPAVSVDVGFMVFNAANYPNLTALFAYLGVKSEPSTMSLSITLKNWLSWSSTSPFSLATLTSPSFYRMFLDMLRFNRTAACEILPLPPSDPRWRQTVQSYLTTHGYSAAFARLYLVPMMAALWSSSKREVLSFPIGHLLEFLHNHKMLQIFGRPEWRTVTGRSRSYVSRAEASLTDEGVHVHKSCGVATAFKSGLCWGLVDSAGVLHGPFEKLLFCTPPPVTRGILGDAIDDALAADLEAVEYGDNEIYVHSDPSLMPPSRSTWAAWNCLADPSLLSFAPSSSRSRGSMEGAESGFGAAAPATTSPRMNACFVTYYLNPLQNLPTTAPPIFVTLNPPTPPSPSLTYHRWSTSHPQFSAISMVASSNLTSTSQWQGRDNLFFAGAWQRHGFHECGLRSGLLAAEKIAGPGSSTIPVLAPPSFAPPPLSLFGRLHRFVSYSLPVIVCKKLMLRFLRSAIQDGSMVLRSSAGEEIVVGRGDAGVVIDVHDDWFYVRCALEYDLGLARSYMEGLWTISGDGDGEGGGLTKLFTLFIANRDKPQFWAKVTQAARSNSVSSAMTTGAGLFCSGLGSLANKLSFLLMANSRRGSRQNIHSHYNISNDLFTTFLDSETLMYSSAIWDSSRSADGTIAHKGTLGEAQKRKLDVLLDRLNITSSGQTLLDIGFGWGGLSIHAARERGCKVVGITLSKEQKSLAEQRVRAEGLEHLVTFELVDYREFGERPENAGAFDRVVSCEMIEAVGHAYLGDFFACVQSVLAWDGVLVMEAITTPEYRYESYRRQADLINTIIFPGSCCPSLHALTDAAYSASILRLETVENIGVHYAETLREWRRRFHAGKAAVHALGFDDRFTRIWNYYLCYCEAGFETETENCLVLVWSKPGVRSSTVGLSHVAADPSAGEKKKKRKKGGIAVEFA</sequence>
<comment type="caution">
    <text evidence="1">The sequence shown here is derived from an EMBL/GenBank/DDBJ whole genome shotgun (WGS) entry which is preliminary data.</text>
</comment>
<dbReference type="InterPro" id="IPR050723">
    <property type="entry name" value="CFA/CMAS"/>
</dbReference>
<dbReference type="PRINTS" id="PR00419">
    <property type="entry name" value="ADXRDTASE"/>
</dbReference>
<dbReference type="Proteomes" id="UP001165060">
    <property type="component" value="Unassembled WGS sequence"/>
</dbReference>
<dbReference type="Gene3D" id="3.50.50.60">
    <property type="entry name" value="FAD/NAD(P)-binding domain"/>
    <property type="match status" value="2"/>
</dbReference>
<dbReference type="CDD" id="cd02440">
    <property type="entry name" value="AdoMet_MTases"/>
    <property type="match status" value="1"/>
</dbReference>
<gene>
    <name evidence="1" type="ORF">TeGR_g5801</name>
</gene>
<dbReference type="EMBL" id="BRYB01001537">
    <property type="protein sequence ID" value="GMI28045.1"/>
    <property type="molecule type" value="Genomic_DNA"/>
</dbReference>
<dbReference type="InterPro" id="IPR036188">
    <property type="entry name" value="FAD/NAD-bd_sf"/>
</dbReference>
<dbReference type="PANTHER" id="PTHR43667:SF2">
    <property type="entry name" value="FATTY ACID C-METHYL TRANSFERASE"/>
    <property type="match status" value="1"/>
</dbReference>
<dbReference type="Gene3D" id="3.40.50.150">
    <property type="entry name" value="Vaccinia Virus protein VP39"/>
    <property type="match status" value="1"/>
</dbReference>
<dbReference type="PANTHER" id="PTHR43667">
    <property type="entry name" value="CYCLOPROPANE-FATTY-ACYL-PHOSPHOLIPID SYNTHASE"/>
    <property type="match status" value="1"/>
</dbReference>
<evidence type="ECO:0000313" key="1">
    <source>
        <dbReference type="EMBL" id="GMI28045.1"/>
    </source>
</evidence>
<proteinExistence type="predicted"/>
<reference evidence="1 2" key="1">
    <citation type="journal article" date="2023" name="Commun. Biol.">
        <title>Genome analysis of Parmales, the sister group of diatoms, reveals the evolutionary specialization of diatoms from phago-mixotrophs to photoautotrophs.</title>
        <authorList>
            <person name="Ban H."/>
            <person name="Sato S."/>
            <person name="Yoshikawa S."/>
            <person name="Yamada K."/>
            <person name="Nakamura Y."/>
            <person name="Ichinomiya M."/>
            <person name="Sato N."/>
            <person name="Blanc-Mathieu R."/>
            <person name="Endo H."/>
            <person name="Kuwata A."/>
            <person name="Ogata H."/>
        </authorList>
    </citation>
    <scope>NUCLEOTIDE SEQUENCE [LARGE SCALE GENOMIC DNA]</scope>
</reference>
<dbReference type="Pfam" id="PF02353">
    <property type="entry name" value="CMAS"/>
    <property type="match status" value="1"/>
</dbReference>
<accession>A0ABQ6MLK3</accession>
<evidence type="ECO:0008006" key="3">
    <source>
        <dbReference type="Google" id="ProtNLM"/>
    </source>
</evidence>
<evidence type="ECO:0000313" key="2">
    <source>
        <dbReference type="Proteomes" id="UP001165060"/>
    </source>
</evidence>
<keyword evidence="2" id="KW-1185">Reference proteome</keyword>
<name>A0ABQ6MLK3_9STRA</name>
<dbReference type="Gene3D" id="3.90.660.10">
    <property type="match status" value="1"/>
</dbReference>
<dbReference type="SUPFAM" id="SSF51905">
    <property type="entry name" value="FAD/NAD(P)-binding domain"/>
    <property type="match status" value="1"/>
</dbReference>
<dbReference type="Pfam" id="PF13450">
    <property type="entry name" value="NAD_binding_8"/>
    <property type="match status" value="1"/>
</dbReference>
<dbReference type="InterPro" id="IPR029063">
    <property type="entry name" value="SAM-dependent_MTases_sf"/>
</dbReference>